<evidence type="ECO:0000256" key="17">
    <source>
        <dbReference type="ARBA" id="ARBA00047295"/>
    </source>
</evidence>
<keyword evidence="11" id="KW-0067">ATP-binding</keyword>
<keyword evidence="7" id="KW-0997">Cell inner membrane</keyword>
<evidence type="ECO:0000259" key="21">
    <source>
        <dbReference type="SMART" id="SM00831"/>
    </source>
</evidence>
<dbReference type="EC" id="7.2.2.14" evidence="4"/>
<evidence type="ECO:0000256" key="9">
    <source>
        <dbReference type="ARBA" id="ARBA00022692"/>
    </source>
</evidence>
<dbReference type="SUPFAM" id="SSF81665">
    <property type="entry name" value="Calcium ATPase, transmembrane domain M"/>
    <property type="match status" value="1"/>
</dbReference>
<dbReference type="NCBIfam" id="TIGR01524">
    <property type="entry name" value="ATPase-IIIB_Mg"/>
    <property type="match status" value="1"/>
</dbReference>
<comment type="function">
    <text evidence="1">Mediates magnesium influx to the cytosol.</text>
</comment>
<feature type="transmembrane region" description="Helical" evidence="20">
    <location>
        <begin position="278"/>
        <end position="299"/>
    </location>
</feature>
<dbReference type="Pfam" id="PF13246">
    <property type="entry name" value="Cation_ATPase"/>
    <property type="match status" value="1"/>
</dbReference>
<comment type="catalytic activity">
    <reaction evidence="17">
        <text>Mg(2+)(out) + ATP + H2O = Mg(2+)(in) + ADP + phosphate + H(+)</text>
        <dbReference type="Rhea" id="RHEA:10260"/>
        <dbReference type="ChEBI" id="CHEBI:15377"/>
        <dbReference type="ChEBI" id="CHEBI:15378"/>
        <dbReference type="ChEBI" id="CHEBI:18420"/>
        <dbReference type="ChEBI" id="CHEBI:30616"/>
        <dbReference type="ChEBI" id="CHEBI:43474"/>
        <dbReference type="ChEBI" id="CHEBI:456216"/>
        <dbReference type="EC" id="7.2.2.14"/>
    </reaction>
</comment>
<keyword evidence="15 20" id="KW-0472">Membrane</keyword>
<dbReference type="InterPro" id="IPR059000">
    <property type="entry name" value="ATPase_P-type_domA"/>
</dbReference>
<evidence type="ECO:0000256" key="2">
    <source>
        <dbReference type="ARBA" id="ARBA00004429"/>
    </source>
</evidence>
<dbReference type="SUPFAM" id="SSF56784">
    <property type="entry name" value="HAD-like"/>
    <property type="match status" value="1"/>
</dbReference>
<dbReference type="RefSeq" id="WP_387409210.1">
    <property type="nucleotide sequence ID" value="NZ_JBIASD010000003.1"/>
</dbReference>
<dbReference type="InterPro" id="IPR008250">
    <property type="entry name" value="ATPase_P-typ_transduc_dom_A_sf"/>
</dbReference>
<evidence type="ECO:0000313" key="23">
    <source>
        <dbReference type="Proteomes" id="UP001602013"/>
    </source>
</evidence>
<dbReference type="Pfam" id="PF00690">
    <property type="entry name" value="Cation_ATPase_N"/>
    <property type="match status" value="1"/>
</dbReference>
<evidence type="ECO:0000256" key="19">
    <source>
        <dbReference type="SAM" id="MobiDB-lite"/>
    </source>
</evidence>
<evidence type="ECO:0000256" key="16">
    <source>
        <dbReference type="ARBA" id="ARBA00029806"/>
    </source>
</evidence>
<evidence type="ECO:0000313" key="22">
    <source>
        <dbReference type="EMBL" id="MFF3665202.1"/>
    </source>
</evidence>
<feature type="transmembrane region" description="Helical" evidence="20">
    <location>
        <begin position="88"/>
        <end position="121"/>
    </location>
</feature>
<comment type="similarity">
    <text evidence="3">Belongs to the cation transport ATPase (P-type) (TC 3.A.3) family. Type IIIB subfamily.</text>
</comment>
<dbReference type="Gene3D" id="2.70.150.10">
    <property type="entry name" value="Calcium-transporting ATPase, cytoplasmic transduction domain A"/>
    <property type="match status" value="1"/>
</dbReference>
<evidence type="ECO:0000256" key="10">
    <source>
        <dbReference type="ARBA" id="ARBA00022741"/>
    </source>
</evidence>
<evidence type="ECO:0000256" key="6">
    <source>
        <dbReference type="ARBA" id="ARBA00022475"/>
    </source>
</evidence>
<evidence type="ECO:0000256" key="7">
    <source>
        <dbReference type="ARBA" id="ARBA00022519"/>
    </source>
</evidence>
<dbReference type="PROSITE" id="PS00154">
    <property type="entry name" value="ATPASE_E1_E2"/>
    <property type="match status" value="1"/>
</dbReference>
<dbReference type="SUPFAM" id="SSF81660">
    <property type="entry name" value="Metal cation-transporting ATPase, ATP-binding domain N"/>
    <property type="match status" value="1"/>
</dbReference>
<dbReference type="InterPro" id="IPR036412">
    <property type="entry name" value="HAD-like_sf"/>
</dbReference>
<feature type="transmembrane region" description="Helical" evidence="20">
    <location>
        <begin position="776"/>
        <end position="800"/>
    </location>
</feature>
<evidence type="ECO:0000256" key="14">
    <source>
        <dbReference type="ARBA" id="ARBA00022989"/>
    </source>
</evidence>
<keyword evidence="12" id="KW-0460">Magnesium</keyword>
<dbReference type="Gene3D" id="3.40.1110.10">
    <property type="entry name" value="Calcium-transporting ATPase, cytoplasmic domain N"/>
    <property type="match status" value="1"/>
</dbReference>
<dbReference type="SMART" id="SM00831">
    <property type="entry name" value="Cation_ATPase_N"/>
    <property type="match status" value="1"/>
</dbReference>
<dbReference type="PRINTS" id="PR01836">
    <property type="entry name" value="MGATPASE"/>
</dbReference>
<dbReference type="SFLD" id="SFLDS00003">
    <property type="entry name" value="Haloacid_Dehalogenase"/>
    <property type="match status" value="1"/>
</dbReference>
<dbReference type="InterPro" id="IPR006415">
    <property type="entry name" value="P-type_ATPase_IIIB"/>
</dbReference>
<evidence type="ECO:0000256" key="5">
    <source>
        <dbReference type="ARBA" id="ARBA00013555"/>
    </source>
</evidence>
<dbReference type="EMBL" id="JBIASD010000003">
    <property type="protein sequence ID" value="MFF3665202.1"/>
    <property type="molecule type" value="Genomic_DNA"/>
</dbReference>
<proteinExistence type="inferred from homology"/>
<comment type="caution">
    <text evidence="22">The sequence shown here is derived from an EMBL/GenBank/DDBJ whole genome shotgun (WGS) entry which is preliminary data.</text>
</comment>
<feature type="transmembrane region" description="Helical" evidence="20">
    <location>
        <begin position="876"/>
        <end position="897"/>
    </location>
</feature>
<dbReference type="SUPFAM" id="SSF81653">
    <property type="entry name" value="Calcium ATPase, transduction domain A"/>
    <property type="match status" value="1"/>
</dbReference>
<feature type="domain" description="Cation-transporting P-type ATPase N-terminal" evidence="21">
    <location>
        <begin position="31"/>
        <end position="104"/>
    </location>
</feature>
<keyword evidence="8" id="KW-0597">Phosphoprotein</keyword>
<comment type="subcellular location">
    <subcellularLocation>
        <location evidence="2">Cell inner membrane</location>
        <topology evidence="2">Multi-pass membrane protein</topology>
    </subcellularLocation>
</comment>
<evidence type="ECO:0000256" key="1">
    <source>
        <dbReference type="ARBA" id="ARBA00003954"/>
    </source>
</evidence>
<dbReference type="Pfam" id="PF00689">
    <property type="entry name" value="Cation_ATPase_C"/>
    <property type="match status" value="1"/>
</dbReference>
<dbReference type="Gene3D" id="3.40.50.1000">
    <property type="entry name" value="HAD superfamily/HAD-like"/>
    <property type="match status" value="1"/>
</dbReference>
<dbReference type="InterPro" id="IPR018303">
    <property type="entry name" value="ATPase_P-typ_P_site"/>
</dbReference>
<feature type="transmembrane region" description="Helical" evidence="20">
    <location>
        <begin position="845"/>
        <end position="864"/>
    </location>
</feature>
<feature type="region of interest" description="Disordered" evidence="19">
    <location>
        <begin position="1"/>
        <end position="21"/>
    </location>
</feature>
<evidence type="ECO:0000256" key="20">
    <source>
        <dbReference type="SAM" id="Phobius"/>
    </source>
</evidence>
<dbReference type="InterPro" id="IPR023299">
    <property type="entry name" value="ATPase_P-typ_cyto_dom_N"/>
</dbReference>
<dbReference type="NCBIfam" id="TIGR01494">
    <property type="entry name" value="ATPase_P-type"/>
    <property type="match status" value="1"/>
</dbReference>
<dbReference type="SFLD" id="SFLDF00027">
    <property type="entry name" value="p-type_atpase"/>
    <property type="match status" value="1"/>
</dbReference>
<feature type="transmembrane region" description="Helical" evidence="20">
    <location>
        <begin position="812"/>
        <end position="833"/>
    </location>
</feature>
<dbReference type="SFLD" id="SFLDG00002">
    <property type="entry name" value="C1.7:_P-type_atpase_like"/>
    <property type="match status" value="1"/>
</dbReference>
<dbReference type="InterPro" id="IPR023298">
    <property type="entry name" value="ATPase_P-typ_TM_dom_sf"/>
</dbReference>
<name>A0ABW6SJR8_9ACTN</name>
<evidence type="ECO:0000256" key="3">
    <source>
        <dbReference type="ARBA" id="ARBA00008746"/>
    </source>
</evidence>
<evidence type="ECO:0000256" key="11">
    <source>
        <dbReference type="ARBA" id="ARBA00022840"/>
    </source>
</evidence>
<dbReference type="PANTHER" id="PTHR42861">
    <property type="entry name" value="CALCIUM-TRANSPORTING ATPASE"/>
    <property type="match status" value="1"/>
</dbReference>
<keyword evidence="10" id="KW-0547">Nucleotide-binding</keyword>
<evidence type="ECO:0000256" key="12">
    <source>
        <dbReference type="ARBA" id="ARBA00022842"/>
    </source>
</evidence>
<organism evidence="22 23">
    <name type="scientific">Microtetraspora malaysiensis</name>
    <dbReference type="NCBI Taxonomy" id="161358"/>
    <lineage>
        <taxon>Bacteria</taxon>
        <taxon>Bacillati</taxon>
        <taxon>Actinomycetota</taxon>
        <taxon>Actinomycetes</taxon>
        <taxon>Streptosporangiales</taxon>
        <taxon>Streptosporangiaceae</taxon>
        <taxon>Microtetraspora</taxon>
    </lineage>
</organism>
<accession>A0ABW6SJR8</accession>
<keyword evidence="14 20" id="KW-1133">Transmembrane helix</keyword>
<dbReference type="InterPro" id="IPR006068">
    <property type="entry name" value="ATPase_P-typ_cation-transptr_C"/>
</dbReference>
<dbReference type="Pfam" id="PF00122">
    <property type="entry name" value="E1-E2_ATPase"/>
    <property type="match status" value="1"/>
</dbReference>
<dbReference type="Gene3D" id="1.20.1110.10">
    <property type="entry name" value="Calcium-transporting ATPase, transmembrane domain"/>
    <property type="match status" value="1"/>
</dbReference>
<evidence type="ECO:0000256" key="13">
    <source>
        <dbReference type="ARBA" id="ARBA00022967"/>
    </source>
</evidence>
<dbReference type="InterPro" id="IPR044492">
    <property type="entry name" value="P_typ_ATPase_HD_dom"/>
</dbReference>
<sequence>MVWAPEAVSGAGPRDIRETDAGPAEHVSIADVAGLTPLEALRLMRSGPRGLLESQAEERLLRCGENVLPEPAPTTWPRRIARSLRDPFTMVLLGLGLVSAAIASWGTACVTVVLVVVSSLLRSSGEYRADRSIAALRDLIATTATVRRRTGATSAPLYREIPVGELVPGDVIQLGPGDLVPADVLLLRSNGLTVHQAALTGESGPVAKHPVDAPVGPFTGPASGSELFERPQLCFQGTGVVAGTGTGVVVATGAGTMFAGAHQVSASRRRLSSFDRSVNGISWLLIRFMLLIPPAALLADAALRGRGLEALPFAVAVAVGLTPEMLPVIVTTALARGSAVLARDHGVMVRRFPALHDLGAVDVLCIDKTGTLTRDLPVLDRSLDPDGRPDPEVLRWAAVNSLWTIQLADLPCPDALDEAIMDAAERLDPGPPASDGIAALPFDPARRSSCAVVQRPGRLGVHTLVVKGAVEDVLDRCTLVRAAGPHGEMDGELDADARERLLRSAGTMAADGLRVLAVALADRPARPGPYGPRDEHDLTFVGFVGLRDALAPQAGDALAELAGRGVEVKILTGDHPGTAARVCRDLGLDLGPDLGLGAGAVVTADQLDGLDDAAVAELAARATVFARCAPEHKARVVAALRAAGHTTGFLGDGVNDLPALRAADIGMCPSDAADVTRQTADVVLTAKDLTAIDHAIAAGRRSTGNIVTYLRVVLSSNVGNVIAMLAAGLLLPFLPMLPIQVLTQNLCFDAAQLAYAFDRPGRGAMRRPSRLRPRGLLRFIAVFGPLNALADLTTFAVLVSAVPLSGQASGQAAFHAGWFVENLLTQAVAMLVLRGRRRVPVPLMVAACFLVAVGVLLPLSPLAAPLGMTALPASCYLMLAGVVVVYGAALLAAKAWFDRRHGDRM</sequence>
<gene>
    <name evidence="22" type="primary">mgtA</name>
    <name evidence="22" type="ORF">ACFYXI_06370</name>
</gene>
<dbReference type="InterPro" id="IPR001757">
    <property type="entry name" value="P_typ_ATPase"/>
</dbReference>
<evidence type="ECO:0000256" key="15">
    <source>
        <dbReference type="ARBA" id="ARBA00023136"/>
    </source>
</evidence>
<evidence type="ECO:0000256" key="8">
    <source>
        <dbReference type="ARBA" id="ARBA00022553"/>
    </source>
</evidence>
<dbReference type="InterPro" id="IPR004014">
    <property type="entry name" value="ATPase_P-typ_cation-transptr_N"/>
</dbReference>
<comment type="catalytic activity">
    <reaction evidence="18">
        <text>ATP + H2O = ADP + phosphate + H(+)</text>
        <dbReference type="Rhea" id="RHEA:13065"/>
        <dbReference type="ChEBI" id="CHEBI:15377"/>
        <dbReference type="ChEBI" id="CHEBI:15378"/>
        <dbReference type="ChEBI" id="CHEBI:30616"/>
        <dbReference type="ChEBI" id="CHEBI:43474"/>
        <dbReference type="ChEBI" id="CHEBI:456216"/>
    </reaction>
</comment>
<evidence type="ECO:0000256" key="18">
    <source>
        <dbReference type="ARBA" id="ARBA00049360"/>
    </source>
</evidence>
<feature type="transmembrane region" description="Helical" evidence="20">
    <location>
        <begin position="311"/>
        <end position="335"/>
    </location>
</feature>
<keyword evidence="6" id="KW-1003">Cell membrane</keyword>
<evidence type="ECO:0000256" key="4">
    <source>
        <dbReference type="ARBA" id="ARBA00012786"/>
    </source>
</evidence>
<keyword evidence="13" id="KW-1278">Translocase</keyword>
<dbReference type="Proteomes" id="UP001602013">
    <property type="component" value="Unassembled WGS sequence"/>
</dbReference>
<keyword evidence="9 20" id="KW-0812">Transmembrane</keyword>
<protein>
    <recommendedName>
        <fullName evidence="5">Magnesium-transporting ATPase, P-type 1</fullName>
        <ecNumber evidence="4">7.2.2.14</ecNumber>
    </recommendedName>
    <alternativeName>
        <fullName evidence="16">Mg(2+) transport ATPase, P-type 1</fullName>
    </alternativeName>
</protein>
<reference evidence="22 23" key="1">
    <citation type="submission" date="2024-10" db="EMBL/GenBank/DDBJ databases">
        <title>The Natural Products Discovery Center: Release of the First 8490 Sequenced Strains for Exploring Actinobacteria Biosynthetic Diversity.</title>
        <authorList>
            <person name="Kalkreuter E."/>
            <person name="Kautsar S.A."/>
            <person name="Yang D."/>
            <person name="Bader C.D."/>
            <person name="Teijaro C.N."/>
            <person name="Fluegel L."/>
            <person name="Davis C.M."/>
            <person name="Simpson J.R."/>
            <person name="Lauterbach L."/>
            <person name="Steele A.D."/>
            <person name="Gui C."/>
            <person name="Meng S."/>
            <person name="Li G."/>
            <person name="Viehrig K."/>
            <person name="Ye F."/>
            <person name="Su P."/>
            <person name="Kiefer A.F."/>
            <person name="Nichols A."/>
            <person name="Cepeda A.J."/>
            <person name="Yan W."/>
            <person name="Fan B."/>
            <person name="Jiang Y."/>
            <person name="Adhikari A."/>
            <person name="Zheng C.-J."/>
            <person name="Schuster L."/>
            <person name="Cowan T.M."/>
            <person name="Smanski M.J."/>
            <person name="Chevrette M.G."/>
            <person name="De Carvalho L.P.S."/>
            <person name="Shen B."/>
        </authorList>
    </citation>
    <scope>NUCLEOTIDE SEQUENCE [LARGE SCALE GENOMIC DNA]</scope>
    <source>
        <strain evidence="22 23">NPDC002173</strain>
    </source>
</reference>
<dbReference type="InterPro" id="IPR023214">
    <property type="entry name" value="HAD_sf"/>
</dbReference>
<keyword evidence="23" id="KW-1185">Reference proteome</keyword>